<dbReference type="EMBL" id="CAJVPT010003251">
    <property type="protein sequence ID" value="CAG8493371.1"/>
    <property type="molecule type" value="Genomic_DNA"/>
</dbReference>
<protein>
    <submittedName>
        <fullName evidence="1">5218_t:CDS:1</fullName>
    </submittedName>
</protein>
<sequence>IPDLNSRFLGSLALIMASTGDFPDVSLRKLEEGAGAAESKPKEDTDKGTEPSVQPNGGDKYSLEPDEESPYAQHCQGNAKIWSKYLRETDAEDKEVTAIGNSSLDSMLTFAGLFASVLAAFLLESRKDLKEDPQERLLTELLDAFRGVSPTSPRETFHPTASAVAVNSLWFSSLTLTLLSALSGVLAKGWLAQYNPASKRERSEDAYKRQHRSNRAEAWGLDTVISLIPFLIQISLFLFFAGLLIQVQSDDLRIRLVLLLLVLIAATLYLFSTFSPLFITEFPFSTPLSHYLAALARYRKHDWDWNVLFEAFQRTKERLLRAYNPTDLQLEILTWGVANAVDEETTDEAIKALSGVKQSIELREKLYNQTMHRYIFERLQQNIRPTRGSSLIINNSSQLEAILLALLKIEEPMTLSDQQVFNTSIPQEIVMSLSDWEGFQPCLQPLAFTVRTHMLLNRGWDDHSNLWLQRTDALDRMAQNPSTIYIRRKLLFATLRGLLNGEEYTRGQCGIVLSRLLMTRESILISRFVLTDDNIVSSFDEVVRILESPPEGSLTWRGSQYDEGLSESIIRLISCDDRSSRDIGIRMALQLASHVSDFWANWDDAVSMQSTKIHELIEVAGGMLLSVEKRVPQLLDMLKDSNWEIRETAVTAIGQLGQQVTETLRNTVKDAIPQLVDLLKDSDWSVRYRAREVIEQLIVKDAFPQLVDMLKHPDSNIRSVALETIGKLAQYELVRDMIKDAIPQLMDMFKDSGWAVRREAARVTERLVRHVKDAIPQLVDMFKDSDYDVREASVVAIGVLARYGGAVESLRYMVKDMIPQLVDMFNDVEYEVRRAAVNSIGQLAGHDRATELLQGMVKDAIPQLVNMLKDLQSAVREAAVTVIGQLVQYGVDSLRDRLKDVIPQLIDMFKDSEASVRKAAVTTYGQLARQASLQDVVKVMVPRLMDLLKDPDRDVRLSTITTAQGIDPYDTTWDPLPVSVSDSPRSRYLPISRSLMIRGASEIPENRAIEKWYNSCQLLVALTYFWRRCEHSFESTINAIAKEFAPTGIDELSVDTGRITTIIVMKWIKESGNSLESKENEEVGQESDSVARLFEGSPVEESCQPMVKGIVPHIMGMFKYWITDVNLAAVTAIGQLAQHGRTAESLRDVVKDTILQLMDKLKDSEGASRIAVIEATRRLAQYGGDAIPQLIATFRDSELYARRAAVTAIGELAQQVKGVIPQLVDMSKDPQWFIREAAVMTIGQLAQQAAESLQDAIKETIPQLADMLKDISSGVRKAFIEAIEQLAQQVKGTIPQIVDAFKDLEESVRRAAVIAIGQLAQYDLLQDTIKDAIPQLVDMFKDSYQFVHGGLVSVLGQLAQQVKDSIPKFGDMFKDPGPDIRQIAVVAIRELVQYGKRLVSDCSGVTDAES</sequence>
<reference evidence="1" key="1">
    <citation type="submission" date="2021-06" db="EMBL/GenBank/DDBJ databases">
        <authorList>
            <person name="Kallberg Y."/>
            <person name="Tangrot J."/>
            <person name="Rosling A."/>
        </authorList>
    </citation>
    <scope>NUCLEOTIDE SEQUENCE</scope>
    <source>
        <strain evidence="1">CL356</strain>
    </source>
</reference>
<dbReference type="Proteomes" id="UP000789525">
    <property type="component" value="Unassembled WGS sequence"/>
</dbReference>
<name>A0ACA9KTW4_9GLOM</name>
<accession>A0ACA9KTW4</accession>
<evidence type="ECO:0000313" key="1">
    <source>
        <dbReference type="EMBL" id="CAG8493371.1"/>
    </source>
</evidence>
<organism evidence="1 2">
    <name type="scientific">Acaulospora colombiana</name>
    <dbReference type="NCBI Taxonomy" id="27376"/>
    <lineage>
        <taxon>Eukaryota</taxon>
        <taxon>Fungi</taxon>
        <taxon>Fungi incertae sedis</taxon>
        <taxon>Mucoromycota</taxon>
        <taxon>Glomeromycotina</taxon>
        <taxon>Glomeromycetes</taxon>
        <taxon>Diversisporales</taxon>
        <taxon>Acaulosporaceae</taxon>
        <taxon>Acaulospora</taxon>
    </lineage>
</organism>
<keyword evidence="2" id="KW-1185">Reference proteome</keyword>
<comment type="caution">
    <text evidence="1">The sequence shown here is derived from an EMBL/GenBank/DDBJ whole genome shotgun (WGS) entry which is preliminary data.</text>
</comment>
<gene>
    <name evidence="1" type="ORF">ACOLOM_LOCUS2471</name>
</gene>
<proteinExistence type="predicted"/>
<evidence type="ECO:0000313" key="2">
    <source>
        <dbReference type="Proteomes" id="UP000789525"/>
    </source>
</evidence>
<feature type="non-terminal residue" evidence="1">
    <location>
        <position position="1"/>
    </location>
</feature>